<keyword evidence="1" id="KW-0175">Coiled coil</keyword>
<keyword evidence="3" id="KW-1185">Reference proteome</keyword>
<dbReference type="EMBL" id="JAVYJV010000021">
    <property type="protein sequence ID" value="KAK4342706.1"/>
    <property type="molecule type" value="Genomic_DNA"/>
</dbReference>
<proteinExistence type="predicted"/>
<dbReference type="Proteomes" id="UP001291623">
    <property type="component" value="Unassembled WGS sequence"/>
</dbReference>
<organism evidence="2 3">
    <name type="scientific">Anisodus tanguticus</name>
    <dbReference type="NCBI Taxonomy" id="243964"/>
    <lineage>
        <taxon>Eukaryota</taxon>
        <taxon>Viridiplantae</taxon>
        <taxon>Streptophyta</taxon>
        <taxon>Embryophyta</taxon>
        <taxon>Tracheophyta</taxon>
        <taxon>Spermatophyta</taxon>
        <taxon>Magnoliopsida</taxon>
        <taxon>eudicotyledons</taxon>
        <taxon>Gunneridae</taxon>
        <taxon>Pentapetalae</taxon>
        <taxon>asterids</taxon>
        <taxon>lamiids</taxon>
        <taxon>Solanales</taxon>
        <taxon>Solanaceae</taxon>
        <taxon>Solanoideae</taxon>
        <taxon>Hyoscyameae</taxon>
        <taxon>Anisodus</taxon>
    </lineage>
</organism>
<accession>A0AAE1R0I7</accession>
<dbReference type="AlphaFoldDB" id="A0AAE1R0I7"/>
<name>A0AAE1R0I7_9SOLA</name>
<sequence length="442" mass="51252">MNFLPQRRKVEELSKVESEPTLDRYLYKSGMIFAEIFVQIVVPEFSFKWIRQLVISMLLLRVMKFLPQRRKAEESSKAEFEPTLNKYLYKSGMILDEIFVQKQSACDFTALTSRNKFFAGTRHMLACKGWNTVDMSLMMECDCCAANEGVRSLCCQIMEYIHRVANGVKLLCPIWIDAAEKEKSYKNRNLVEFDIREIKEMPNGQPNMKKHTESPRNNFEQKITGWGCEIYNIPLKKMEFNRDLGTKHVKHRINDAVATILQDEAIRQIALYQVRRCQSPEVEPPRQELWRSGFIGRSLSLGEDAAYCDHEKPPFKYGKYRRDMHGGCMIRLGFKEGYRDPLLQDLPLCSCDQKIIDDFFDGAVIAINQVRLELKASKGSINVLNMTLDQVKIERDGLKEKVEALEAMKFFEVNKAMNLEEKVLKMKMLTAAFLFHVSLVGE</sequence>
<reference evidence="2" key="1">
    <citation type="submission" date="2023-12" db="EMBL/GenBank/DDBJ databases">
        <title>Genome assembly of Anisodus tanguticus.</title>
        <authorList>
            <person name="Wang Y.-J."/>
        </authorList>
    </citation>
    <scope>NUCLEOTIDE SEQUENCE</scope>
    <source>
        <strain evidence="2">KB-2021</strain>
        <tissue evidence="2">Leaf</tissue>
    </source>
</reference>
<feature type="coiled-coil region" evidence="1">
    <location>
        <begin position="381"/>
        <end position="408"/>
    </location>
</feature>
<comment type="caution">
    <text evidence="2">The sequence shown here is derived from an EMBL/GenBank/DDBJ whole genome shotgun (WGS) entry which is preliminary data.</text>
</comment>
<evidence type="ECO:0000256" key="1">
    <source>
        <dbReference type="SAM" id="Coils"/>
    </source>
</evidence>
<gene>
    <name evidence="2" type="ORF">RND71_038522</name>
</gene>
<protein>
    <submittedName>
        <fullName evidence="2">Uncharacterized protein</fullName>
    </submittedName>
</protein>
<evidence type="ECO:0000313" key="2">
    <source>
        <dbReference type="EMBL" id="KAK4342706.1"/>
    </source>
</evidence>
<evidence type="ECO:0000313" key="3">
    <source>
        <dbReference type="Proteomes" id="UP001291623"/>
    </source>
</evidence>